<proteinExistence type="predicted"/>
<gene>
    <name evidence="2" type="ORF">GM418_30965</name>
</gene>
<dbReference type="InterPro" id="IPR011042">
    <property type="entry name" value="6-blade_b-propeller_TolB-like"/>
</dbReference>
<name>A0A6I6K2N2_9BACT</name>
<evidence type="ECO:0000256" key="1">
    <source>
        <dbReference type="SAM" id="SignalP"/>
    </source>
</evidence>
<dbReference type="PROSITE" id="PS51257">
    <property type="entry name" value="PROKAR_LIPOPROTEIN"/>
    <property type="match status" value="1"/>
</dbReference>
<evidence type="ECO:0000313" key="2">
    <source>
        <dbReference type="EMBL" id="QGY47919.1"/>
    </source>
</evidence>
<evidence type="ECO:0000313" key="3">
    <source>
        <dbReference type="Proteomes" id="UP000428260"/>
    </source>
</evidence>
<accession>A0A6I6K2N2</accession>
<dbReference type="Gene3D" id="2.120.10.30">
    <property type="entry name" value="TolB, C-terminal domain"/>
    <property type="match status" value="1"/>
</dbReference>
<protein>
    <submittedName>
        <fullName evidence="2">6-bladed beta-propeller</fullName>
    </submittedName>
</protein>
<keyword evidence="3" id="KW-1185">Reference proteome</keyword>
<feature type="signal peptide" evidence="1">
    <location>
        <begin position="1"/>
        <end position="18"/>
    </location>
</feature>
<dbReference type="RefSeq" id="WP_158872216.1">
    <property type="nucleotide sequence ID" value="NZ_CP046401.1"/>
</dbReference>
<dbReference type="Pfam" id="PF17170">
    <property type="entry name" value="DUF5128"/>
    <property type="match status" value="1"/>
</dbReference>
<organism evidence="2 3">
    <name type="scientific">Maribellus comscasis</name>
    <dbReference type="NCBI Taxonomy" id="2681766"/>
    <lineage>
        <taxon>Bacteria</taxon>
        <taxon>Pseudomonadati</taxon>
        <taxon>Bacteroidota</taxon>
        <taxon>Bacteroidia</taxon>
        <taxon>Marinilabiliales</taxon>
        <taxon>Prolixibacteraceae</taxon>
        <taxon>Maribellus</taxon>
    </lineage>
</organism>
<dbReference type="EMBL" id="CP046401">
    <property type="protein sequence ID" value="QGY47919.1"/>
    <property type="molecule type" value="Genomic_DNA"/>
</dbReference>
<dbReference type="KEGG" id="mcos:GM418_30965"/>
<keyword evidence="1" id="KW-0732">Signal</keyword>
<dbReference type="AlphaFoldDB" id="A0A6I6K2N2"/>
<sequence length="388" mass="45328">MRNLNLFFLIIINLIISACNNNQTIQGDTSFLDLEVPVYDFQNVKMSDIISEYEIVPLEFTNKSMISGIFKIIIHDDLIYILDCFGAQSILVFDMKGNFKRSISRKGNGPGEITYPMDFEIIPEENRIDVLGYKMIKSFSLQGSLIKESSYDFSSTGFKKLGETYYFEAPYKTDCLLYRTDENFKFKGFSLVRKKRDVSGTIVYSPFLQTNPNYITYWALANDTIYKIDEKKSYPFRAINYGKYTYDHDDYASLSVEEKARLMMFNRDNIEKCLLNKYFETDKYIEINYVIKGKHCVFIYNKETKLSMHYDQKHLTDDITGLNLHGKIPALIGCDKERFYFMVAPYNYKSTEPLLRFMNGASNKKVYTLDDVKKISNNPIIVFAKYDF</sequence>
<dbReference type="Proteomes" id="UP000428260">
    <property type="component" value="Chromosome"/>
</dbReference>
<reference evidence="2 3" key="1">
    <citation type="submission" date="2019-11" db="EMBL/GenBank/DDBJ databases">
        <authorList>
            <person name="Zheng R.K."/>
            <person name="Sun C.M."/>
        </authorList>
    </citation>
    <scope>NUCLEOTIDE SEQUENCE [LARGE SCALE GENOMIC DNA]</scope>
    <source>
        <strain evidence="2 3">WC007</strain>
    </source>
</reference>
<feature type="chain" id="PRO_5026199295" evidence="1">
    <location>
        <begin position="19"/>
        <end position="388"/>
    </location>
</feature>